<evidence type="ECO:0000313" key="3">
    <source>
        <dbReference type="EMBL" id="CAB4123630.1"/>
    </source>
</evidence>
<gene>
    <name evidence="4" type="ORF">UFOVP220_13</name>
    <name evidence="2" type="ORF">UFOVP26_75</name>
    <name evidence="3" type="ORF">UFOVP44_22</name>
</gene>
<dbReference type="EMBL" id="LR798268">
    <property type="protein sequence ID" value="CAB5218904.1"/>
    <property type="molecule type" value="Genomic_DNA"/>
</dbReference>
<feature type="compositionally biased region" description="Acidic residues" evidence="1">
    <location>
        <begin position="211"/>
        <end position="231"/>
    </location>
</feature>
<feature type="region of interest" description="Disordered" evidence="1">
    <location>
        <begin position="210"/>
        <end position="231"/>
    </location>
</feature>
<evidence type="ECO:0000256" key="1">
    <source>
        <dbReference type="SAM" id="MobiDB-lite"/>
    </source>
</evidence>
<protein>
    <submittedName>
        <fullName evidence="2">Uncharacterized protein</fullName>
    </submittedName>
</protein>
<reference evidence="2" key="1">
    <citation type="submission" date="2020-04" db="EMBL/GenBank/DDBJ databases">
        <authorList>
            <person name="Chiriac C."/>
            <person name="Salcher M."/>
            <person name="Ghai R."/>
            <person name="Kavagutti S V."/>
        </authorList>
    </citation>
    <scope>NUCLEOTIDE SEQUENCE</scope>
</reference>
<accession>A0A6J5KPH2</accession>
<dbReference type="EMBL" id="LR796176">
    <property type="protein sequence ID" value="CAB4123630.1"/>
    <property type="molecule type" value="Genomic_DNA"/>
</dbReference>
<sequence length="231" mass="25948">MTEKTIDTTIPEDTLDTPKRTKGGAGKTPLSERQLIQLESMWASGEYTSEQLGKKFGRTGRSIMNLMKARGAKKGELSEEITERVREKMVDKIVSEASIIAERTKETKEDHYRMSSAIAKLTWMEVAKAQKEGRAFATITGSMKALNLAMGVLEKARSERYAVLGLNAEKDDDGEIPELVVNELSQEQIAELRNRDFSAPGQRDAEKLLEEVLDTEDDMKFDEPELDEDED</sequence>
<proteinExistence type="predicted"/>
<evidence type="ECO:0000313" key="2">
    <source>
        <dbReference type="EMBL" id="CAB4122099.1"/>
    </source>
</evidence>
<evidence type="ECO:0000313" key="4">
    <source>
        <dbReference type="EMBL" id="CAB5218904.1"/>
    </source>
</evidence>
<feature type="region of interest" description="Disordered" evidence="1">
    <location>
        <begin position="1"/>
        <end position="29"/>
    </location>
</feature>
<name>A0A6J5KPH2_9CAUD</name>
<dbReference type="EMBL" id="LR796152">
    <property type="protein sequence ID" value="CAB4122099.1"/>
    <property type="molecule type" value="Genomic_DNA"/>
</dbReference>
<organism evidence="2">
    <name type="scientific">uncultured Caudovirales phage</name>
    <dbReference type="NCBI Taxonomy" id="2100421"/>
    <lineage>
        <taxon>Viruses</taxon>
        <taxon>Duplodnaviria</taxon>
        <taxon>Heunggongvirae</taxon>
        <taxon>Uroviricota</taxon>
        <taxon>Caudoviricetes</taxon>
        <taxon>Peduoviridae</taxon>
        <taxon>Maltschvirus</taxon>
        <taxon>Maltschvirus maltsch</taxon>
    </lineage>
</organism>